<keyword evidence="12" id="KW-0275">Fatty acid biosynthesis</keyword>
<dbReference type="RefSeq" id="XP_016653419.1">
    <property type="nucleotide sequence ID" value="XM_016797469.1"/>
</dbReference>
<dbReference type="VEuPathDB" id="PlasmoDB:PCHAS_0608600"/>
<evidence type="ECO:0000256" key="8">
    <source>
        <dbReference type="ARBA" id="ARBA00022946"/>
    </source>
</evidence>
<dbReference type="Proteomes" id="UP000195489">
    <property type="component" value="Chromosome 6"/>
</dbReference>
<reference evidence="16" key="3">
    <citation type="submission" date="2019-05" db="EMBL/GenBank/DDBJ databases">
        <authorList>
            <consortium name="Pathogen Informatics"/>
        </authorList>
    </citation>
    <scope>NUCLEOTIDE SEQUENCE</scope>
    <source>
        <strain evidence="14 19">AJ</strain>
        <strain evidence="16">AS</strain>
        <strain evidence="15 18">CB</strain>
    </source>
</reference>
<evidence type="ECO:0000256" key="7">
    <source>
        <dbReference type="ARBA" id="ARBA00022832"/>
    </source>
</evidence>
<proteinExistence type="inferred from homology"/>
<reference evidence="16 17" key="1">
    <citation type="journal article" date="2014" name="BMC Biol.">
        <title>A comprehensive evaluation of rodent malaria parasite genomes and gene expression.</title>
        <authorList>
            <person name="Otto T.D."/>
            <person name="Bohme U."/>
            <person name="Jackson A.P."/>
            <person name="Hunt M."/>
            <person name="Franke-Fayard B."/>
            <person name="Hoeijmakers W.A."/>
            <person name="Religa A.A."/>
            <person name="Robertson L."/>
            <person name="Sanders M."/>
            <person name="Ogun S.A."/>
            <person name="Cunningham D."/>
            <person name="Erhart A."/>
            <person name="Billker O."/>
            <person name="Khan S.M."/>
            <person name="Stunnenberg H.G."/>
            <person name="Langhorne J."/>
            <person name="Holder A.A."/>
            <person name="Waters A.P."/>
            <person name="Newbold C.I."/>
            <person name="Pain A."/>
            <person name="Berriman M."/>
            <person name="Janse C.J."/>
        </authorList>
    </citation>
    <scope>NUCLEOTIDE SEQUENCE [LARGE SCALE GENOMIC DNA]</scope>
    <source>
        <strain evidence="16 17">AS</strain>
    </source>
</reference>
<evidence type="ECO:0000256" key="3">
    <source>
        <dbReference type="ARBA" id="ARBA00022448"/>
    </source>
</evidence>
<evidence type="ECO:0000256" key="5">
    <source>
        <dbReference type="ARBA" id="ARBA00022516"/>
    </source>
</evidence>
<gene>
    <name evidence="14" type="ORF">PCHAJ_000097400</name>
    <name evidence="16" type="ORF">PCHAS_0608600</name>
    <name evidence="15" type="ORF">PCHCB_000097600</name>
</gene>
<dbReference type="AlphaFoldDB" id="A0A077TJS4"/>
<keyword evidence="17" id="KW-1185">Reference proteome</keyword>
<keyword evidence="11" id="KW-0496">Mitochondrion</keyword>
<reference evidence="16" key="2">
    <citation type="submission" date="2014-05" db="EMBL/GenBank/DDBJ databases">
        <authorList>
            <person name="Aslett M.A."/>
            <person name="De Silva N."/>
        </authorList>
    </citation>
    <scope>NUCLEOTIDE SEQUENCE</scope>
    <source>
        <strain evidence="16">AS</strain>
    </source>
</reference>
<dbReference type="GO" id="GO:0000036">
    <property type="term" value="F:acyl carrier activity"/>
    <property type="evidence" value="ECO:0007669"/>
    <property type="project" value="TreeGrafter"/>
</dbReference>
<dbReference type="OrthoDB" id="448946at2759"/>
<evidence type="ECO:0000313" key="15">
    <source>
        <dbReference type="EMBL" id="SCN58945.1"/>
    </source>
</evidence>
<evidence type="ECO:0000313" key="19">
    <source>
        <dbReference type="Proteomes" id="UP000507163"/>
    </source>
</evidence>
<comment type="subcellular location">
    <subcellularLocation>
        <location evidence="1">Mitochondrion</location>
    </subcellularLocation>
</comment>
<accession>A0A077TJS4</accession>
<dbReference type="KEGG" id="pcb:PCHAS_0608600"/>
<dbReference type="Proteomes" id="UP000507163">
    <property type="component" value="Chromosome 6"/>
</dbReference>
<keyword evidence="5" id="KW-0444">Lipid biosynthesis</keyword>
<organism evidence="16 17">
    <name type="scientific">Plasmodium chabaudi chabaudi</name>
    <dbReference type="NCBI Taxonomy" id="31271"/>
    <lineage>
        <taxon>Eukaryota</taxon>
        <taxon>Sar</taxon>
        <taxon>Alveolata</taxon>
        <taxon>Apicomplexa</taxon>
        <taxon>Aconoidasida</taxon>
        <taxon>Haemosporida</taxon>
        <taxon>Plasmodiidae</taxon>
        <taxon>Plasmodium</taxon>
        <taxon>Plasmodium (Vinckeia)</taxon>
    </lineage>
</organism>
<comment type="similarity">
    <text evidence="2">Belongs to the acyl carrier protein (ACP) family.</text>
</comment>
<dbReference type="EMBL" id="LT608172">
    <property type="protein sequence ID" value="SCM19685.1"/>
    <property type="molecule type" value="Genomic_DNA"/>
</dbReference>
<dbReference type="InterPro" id="IPR009081">
    <property type="entry name" value="PP-bd_ACP"/>
</dbReference>
<keyword evidence="7" id="KW-0276">Fatty acid metabolism</keyword>
<evidence type="ECO:0000259" key="13">
    <source>
        <dbReference type="PROSITE" id="PS50075"/>
    </source>
</evidence>
<dbReference type="PROSITE" id="PS50075">
    <property type="entry name" value="CARRIER"/>
    <property type="match status" value="1"/>
</dbReference>
<dbReference type="SUPFAM" id="SSF47336">
    <property type="entry name" value="ACP-like"/>
    <property type="match status" value="1"/>
</dbReference>
<dbReference type="GeneID" id="27794655"/>
<dbReference type="PANTHER" id="PTHR20863:SF28">
    <property type="entry name" value="ACYL CARRIER PROTEIN, MITOCHONDRIAL"/>
    <property type="match status" value="1"/>
</dbReference>
<dbReference type="InterPro" id="IPR036736">
    <property type="entry name" value="ACP-like_sf"/>
</dbReference>
<evidence type="ECO:0000256" key="11">
    <source>
        <dbReference type="ARBA" id="ARBA00023128"/>
    </source>
</evidence>
<protein>
    <submittedName>
        <fullName evidence="16">Acyl carrier protein, mitochondrial, putative</fullName>
    </submittedName>
    <submittedName>
        <fullName evidence="14">Mitochondrial ACP, putative</fullName>
    </submittedName>
</protein>
<evidence type="ECO:0000256" key="1">
    <source>
        <dbReference type="ARBA" id="ARBA00004173"/>
    </source>
</evidence>
<dbReference type="InterPro" id="IPR003231">
    <property type="entry name" value="ACP"/>
</dbReference>
<keyword evidence="9" id="KW-0249">Electron transport</keyword>
<evidence type="ECO:0000256" key="10">
    <source>
        <dbReference type="ARBA" id="ARBA00023098"/>
    </source>
</evidence>
<evidence type="ECO:0000313" key="16">
    <source>
        <dbReference type="EMBL" id="VTZ67682.1"/>
    </source>
</evidence>
<keyword evidence="6" id="KW-0597">Phosphoprotein</keyword>
<keyword evidence="3" id="KW-0813">Transport</keyword>
<evidence type="ECO:0000313" key="14">
    <source>
        <dbReference type="EMBL" id="SCM19685.1"/>
    </source>
</evidence>
<evidence type="ECO:0000313" key="18">
    <source>
        <dbReference type="Proteomes" id="UP000195489"/>
    </source>
</evidence>
<name>A0A077TJS4_PLACU</name>
<dbReference type="GO" id="GO:0000035">
    <property type="term" value="F:acyl binding"/>
    <property type="evidence" value="ECO:0007669"/>
    <property type="project" value="TreeGrafter"/>
</dbReference>
<dbReference type="EMBL" id="LT608158">
    <property type="protein sequence ID" value="SCN58945.1"/>
    <property type="molecule type" value="Genomic_DNA"/>
</dbReference>
<dbReference type="Pfam" id="PF14573">
    <property type="entry name" value="PP-binding_2"/>
    <property type="match status" value="1"/>
</dbReference>
<keyword evidence="4" id="KW-0596">Phosphopantetheine</keyword>
<dbReference type="EMBL" id="LK022883">
    <property type="protein sequence ID" value="VTZ67682.1"/>
    <property type="molecule type" value="Genomic_DNA"/>
</dbReference>
<evidence type="ECO:0000256" key="9">
    <source>
        <dbReference type="ARBA" id="ARBA00022982"/>
    </source>
</evidence>
<sequence length="158" mass="18604">MRNNILRKFITNNKNVKSCNVLKRGYFVSILSNNGMKYNYNNLYNINNYFIRGHGQNNIKYFSTENEESSSYTKEQIEEKVLNVLKKYISADAEINYNEDLEKNKTKDDRAWDFLDTVEFLIDIESEFNITIPDETADGIKTVQEVIDYLVQLNIKKT</sequence>
<dbReference type="Proteomes" id="UP000071118">
    <property type="component" value="Chromosome 6"/>
</dbReference>
<dbReference type="GO" id="GO:0005739">
    <property type="term" value="C:mitochondrion"/>
    <property type="evidence" value="ECO:0007669"/>
    <property type="project" value="UniProtKB-SubCell"/>
</dbReference>
<evidence type="ECO:0000256" key="6">
    <source>
        <dbReference type="ARBA" id="ARBA00022553"/>
    </source>
</evidence>
<dbReference type="Gene3D" id="1.10.1200.10">
    <property type="entry name" value="ACP-like"/>
    <property type="match status" value="1"/>
</dbReference>
<dbReference type="PANTHER" id="PTHR20863">
    <property type="entry name" value="ACYL CARRIER PROTEIN"/>
    <property type="match status" value="1"/>
</dbReference>
<keyword evidence="8" id="KW-0809">Transit peptide</keyword>
<evidence type="ECO:0000313" key="17">
    <source>
        <dbReference type="Proteomes" id="UP000071118"/>
    </source>
</evidence>
<keyword evidence="10" id="KW-0443">Lipid metabolism</keyword>
<evidence type="ECO:0000256" key="12">
    <source>
        <dbReference type="ARBA" id="ARBA00023160"/>
    </source>
</evidence>
<feature type="domain" description="Carrier" evidence="13">
    <location>
        <begin position="75"/>
        <end position="154"/>
    </location>
</feature>
<evidence type="ECO:0000256" key="2">
    <source>
        <dbReference type="ARBA" id="ARBA00010930"/>
    </source>
</evidence>
<evidence type="ECO:0000256" key="4">
    <source>
        <dbReference type="ARBA" id="ARBA00022450"/>
    </source>
</evidence>